<reference evidence="1 2" key="1">
    <citation type="submission" date="2019-02" db="EMBL/GenBank/DDBJ databases">
        <title>Prokaryotic population dynamics and viral predation in marine succession experiment using metagenomics: the confinement effect.</title>
        <authorList>
            <person name="Haro-Moreno J.M."/>
            <person name="Rodriguez-Valera F."/>
            <person name="Lopez-Perez M."/>
        </authorList>
    </citation>
    <scope>NUCLEOTIDE SEQUENCE [LARGE SCALE GENOMIC DNA]</scope>
    <source>
        <strain evidence="1">MED-G157</strain>
    </source>
</reference>
<proteinExistence type="predicted"/>
<protein>
    <submittedName>
        <fullName evidence="1">Uncharacterized protein</fullName>
    </submittedName>
</protein>
<evidence type="ECO:0000313" key="2">
    <source>
        <dbReference type="Proteomes" id="UP000316199"/>
    </source>
</evidence>
<comment type="caution">
    <text evidence="1">The sequence shown here is derived from an EMBL/GenBank/DDBJ whole genome shotgun (WGS) entry which is preliminary data.</text>
</comment>
<dbReference type="EMBL" id="SHAG01000026">
    <property type="protein sequence ID" value="RZO75732.1"/>
    <property type="molecule type" value="Genomic_DNA"/>
</dbReference>
<accession>A0A520RZT1</accession>
<name>A0A520RZT1_9GAMM</name>
<dbReference type="Proteomes" id="UP000316199">
    <property type="component" value="Unassembled WGS sequence"/>
</dbReference>
<organism evidence="1 2">
    <name type="scientific">OM182 bacterium</name>
    <dbReference type="NCBI Taxonomy" id="2510334"/>
    <lineage>
        <taxon>Bacteria</taxon>
        <taxon>Pseudomonadati</taxon>
        <taxon>Pseudomonadota</taxon>
        <taxon>Gammaproteobacteria</taxon>
        <taxon>OMG group</taxon>
        <taxon>OM182 clade</taxon>
    </lineage>
</organism>
<gene>
    <name evidence="1" type="ORF">EVA68_06275</name>
</gene>
<evidence type="ECO:0000313" key="1">
    <source>
        <dbReference type="EMBL" id="RZO75732.1"/>
    </source>
</evidence>
<sequence>MRWTIREAFAKPDVLLARDIAGEIIDRNHLTKLQDQRARLNKKDISFPYFTKEEQITVA</sequence>
<dbReference type="AlphaFoldDB" id="A0A520RZT1"/>